<feature type="signal peptide" evidence="2">
    <location>
        <begin position="1"/>
        <end position="19"/>
    </location>
</feature>
<keyword evidence="2" id="KW-0732">Signal</keyword>
<accession>A0A0T6B5K9</accession>
<keyword evidence="4" id="KW-1185">Reference proteome</keyword>
<name>A0A0T6B5K9_9SCAR</name>
<feature type="region of interest" description="Disordered" evidence="1">
    <location>
        <begin position="288"/>
        <end position="311"/>
    </location>
</feature>
<dbReference type="Proteomes" id="UP000051574">
    <property type="component" value="Unassembled WGS sequence"/>
</dbReference>
<feature type="region of interest" description="Disordered" evidence="1">
    <location>
        <begin position="88"/>
        <end position="109"/>
    </location>
</feature>
<reference evidence="3 4" key="1">
    <citation type="submission" date="2015-09" db="EMBL/GenBank/DDBJ databases">
        <title>Draft genome of the scarab beetle Oryctes borbonicus.</title>
        <authorList>
            <person name="Meyer J.M."/>
            <person name="Markov G.V."/>
            <person name="Baskaran P."/>
            <person name="Herrmann M."/>
            <person name="Sommer R.J."/>
            <person name="Roedelsperger C."/>
        </authorList>
    </citation>
    <scope>NUCLEOTIDE SEQUENCE [LARGE SCALE GENOMIC DNA]</scope>
    <source>
        <strain evidence="3">OB123</strain>
        <tissue evidence="3">Whole animal</tissue>
    </source>
</reference>
<evidence type="ECO:0000256" key="2">
    <source>
        <dbReference type="SAM" id="SignalP"/>
    </source>
</evidence>
<sequence>RKGPTLFYLLLLQLTLASSQNARSYDTSDWIPISQPCADCKSGEPVAEKKATGRILNLPQQSRKEANDFRNIRQTNNYQQYLTQSGTPIKQKQRPTVHQASPQFDISQNPQLSPAQLQQTYTRQHLLPNIDLITRQVLQQSQNIVQQIQPAQHIGQDSNQYQAVPQQIYNPGLLPQNLLKQNYPNIPHQFVLPQQLQQVPSPQLYQQQGFVQQSQLQNYQPTQLQKQQLQQPQNATVYDNSAIQNLNQRLLNAGDQGYKNIDITSTTPKVEKENVQLLYVPLEHLQQTQQAATGPASKPALQSQKRHRHKQVTEPLKKENLLESIQQDFIQQALQAHRLQQELDQQSYYSPSTFVTPPPTTTTLKSVSRKRKPHQPPLAVYMNAPGSPKVIDVLNALKDAQTIDVQDSIGPESPHVFVGPANLDPPEGFSKFDLPYLSNIESNRIERKVDQLPFFVAPLNYKTPPGYSKIPFPSPHVGSVVINTNELEANAPLEAVPSVE</sequence>
<evidence type="ECO:0000313" key="3">
    <source>
        <dbReference type="EMBL" id="KRT82682.1"/>
    </source>
</evidence>
<gene>
    <name evidence="3" type="ORF">AMK59_3673</name>
</gene>
<feature type="non-terminal residue" evidence="3">
    <location>
        <position position="1"/>
    </location>
</feature>
<dbReference type="AlphaFoldDB" id="A0A0T6B5K9"/>
<feature type="non-terminal residue" evidence="3">
    <location>
        <position position="500"/>
    </location>
</feature>
<dbReference type="EMBL" id="LJIG01009637">
    <property type="protein sequence ID" value="KRT82682.1"/>
    <property type="molecule type" value="Genomic_DNA"/>
</dbReference>
<organism evidence="3 4">
    <name type="scientific">Oryctes borbonicus</name>
    <dbReference type="NCBI Taxonomy" id="1629725"/>
    <lineage>
        <taxon>Eukaryota</taxon>
        <taxon>Metazoa</taxon>
        <taxon>Ecdysozoa</taxon>
        <taxon>Arthropoda</taxon>
        <taxon>Hexapoda</taxon>
        <taxon>Insecta</taxon>
        <taxon>Pterygota</taxon>
        <taxon>Neoptera</taxon>
        <taxon>Endopterygota</taxon>
        <taxon>Coleoptera</taxon>
        <taxon>Polyphaga</taxon>
        <taxon>Scarabaeiformia</taxon>
        <taxon>Scarabaeidae</taxon>
        <taxon>Dynastinae</taxon>
        <taxon>Oryctes</taxon>
    </lineage>
</organism>
<feature type="chain" id="PRO_5006668392" evidence="2">
    <location>
        <begin position="20"/>
        <end position="500"/>
    </location>
</feature>
<evidence type="ECO:0000256" key="1">
    <source>
        <dbReference type="SAM" id="MobiDB-lite"/>
    </source>
</evidence>
<dbReference type="OrthoDB" id="6382824at2759"/>
<proteinExistence type="predicted"/>
<comment type="caution">
    <text evidence="3">The sequence shown here is derived from an EMBL/GenBank/DDBJ whole genome shotgun (WGS) entry which is preliminary data.</text>
</comment>
<protein>
    <submittedName>
        <fullName evidence="3">Uncharacterized protein</fullName>
    </submittedName>
</protein>
<evidence type="ECO:0000313" key="4">
    <source>
        <dbReference type="Proteomes" id="UP000051574"/>
    </source>
</evidence>
<feature type="region of interest" description="Disordered" evidence="1">
    <location>
        <begin position="349"/>
        <end position="376"/>
    </location>
</feature>